<dbReference type="GO" id="GO:0046872">
    <property type="term" value="F:metal ion binding"/>
    <property type="evidence" value="ECO:0007669"/>
    <property type="project" value="UniProtKB-KW"/>
</dbReference>
<dbReference type="RefSeq" id="WP_132687685.1">
    <property type="nucleotide sequence ID" value="NZ_SKBU01000004.1"/>
</dbReference>
<dbReference type="InterPro" id="IPR003785">
    <property type="entry name" value="Creatininase/forma_Hydrolase"/>
</dbReference>
<keyword evidence="3" id="KW-0378">Hydrolase</keyword>
<comment type="similarity">
    <text evidence="5">Belongs to the creatininase superfamily.</text>
</comment>
<dbReference type="PANTHER" id="PTHR35005">
    <property type="entry name" value="3-DEHYDRO-SCYLLO-INOSOSE HYDROLASE"/>
    <property type="match status" value="1"/>
</dbReference>
<name>A0A4R1BSR4_9ACTN</name>
<keyword evidence="7" id="KW-1185">Reference proteome</keyword>
<dbReference type="GO" id="GO:0009231">
    <property type="term" value="P:riboflavin biosynthetic process"/>
    <property type="evidence" value="ECO:0007669"/>
    <property type="project" value="TreeGrafter"/>
</dbReference>
<evidence type="ECO:0000256" key="3">
    <source>
        <dbReference type="ARBA" id="ARBA00022801"/>
    </source>
</evidence>
<dbReference type="Pfam" id="PF02633">
    <property type="entry name" value="Creatininase"/>
    <property type="match status" value="1"/>
</dbReference>
<evidence type="ECO:0000313" key="7">
    <source>
        <dbReference type="Proteomes" id="UP000295244"/>
    </source>
</evidence>
<organism evidence="6 7">
    <name type="scientific">Rubrobacter taiwanensis</name>
    <dbReference type="NCBI Taxonomy" id="185139"/>
    <lineage>
        <taxon>Bacteria</taxon>
        <taxon>Bacillati</taxon>
        <taxon>Actinomycetota</taxon>
        <taxon>Rubrobacteria</taxon>
        <taxon>Rubrobacterales</taxon>
        <taxon>Rubrobacteraceae</taxon>
        <taxon>Rubrobacter</taxon>
    </lineage>
</organism>
<accession>A0A4R1BSR4</accession>
<evidence type="ECO:0000256" key="1">
    <source>
        <dbReference type="ARBA" id="ARBA00001947"/>
    </source>
</evidence>
<evidence type="ECO:0000313" key="6">
    <source>
        <dbReference type="EMBL" id="TCJ20275.1"/>
    </source>
</evidence>
<comment type="cofactor">
    <cofactor evidence="1">
        <name>Zn(2+)</name>
        <dbReference type="ChEBI" id="CHEBI:29105"/>
    </cofactor>
</comment>
<evidence type="ECO:0000256" key="4">
    <source>
        <dbReference type="ARBA" id="ARBA00022833"/>
    </source>
</evidence>
<evidence type="ECO:0000256" key="5">
    <source>
        <dbReference type="ARBA" id="ARBA00024029"/>
    </source>
</evidence>
<dbReference type="InterPro" id="IPR024087">
    <property type="entry name" value="Creatininase-like_sf"/>
</dbReference>
<evidence type="ECO:0000256" key="2">
    <source>
        <dbReference type="ARBA" id="ARBA00022723"/>
    </source>
</evidence>
<dbReference type="AlphaFoldDB" id="A0A4R1BSR4"/>
<proteinExistence type="inferred from homology"/>
<dbReference type="OrthoDB" id="9801445at2"/>
<protein>
    <submittedName>
        <fullName evidence="6">Creatininase family protein</fullName>
    </submittedName>
</protein>
<sequence>MTSLHHMERMTYPRIGQLAARTELALLPVGPPEAHGPHLPVGTDLLAARELCDRAARKLAARRTECLIAPPLAYCLAEAASPFPGTVTVRSEVVAALVEDICRSLARSGFRRVLVVSGHAEGENLAALRAGAERAGEGGAVVAVSRWYTNALPGLLHLLDEDHPECDIHAGEWETALVMLRAPELVDGEALASLPANWEACRISELRAAGGRTFPELGAPEAYCGDPRRAKPETAERLYAALGEFVAEEAGSLLRS</sequence>
<keyword evidence="4" id="KW-0862">Zinc</keyword>
<dbReference type="Gene3D" id="3.40.50.10310">
    <property type="entry name" value="Creatininase"/>
    <property type="match status" value="1"/>
</dbReference>
<dbReference type="GO" id="GO:0016811">
    <property type="term" value="F:hydrolase activity, acting on carbon-nitrogen (but not peptide) bonds, in linear amides"/>
    <property type="evidence" value="ECO:0007669"/>
    <property type="project" value="TreeGrafter"/>
</dbReference>
<reference evidence="6 7" key="1">
    <citation type="submission" date="2019-03" db="EMBL/GenBank/DDBJ databases">
        <title>Whole genome sequence of a novel Rubrobacter taiwanensis strain, isolated from Yellowstone National Park.</title>
        <authorList>
            <person name="Freed S."/>
            <person name="Ramaley R.F."/>
            <person name="Kyndt J.A."/>
        </authorList>
    </citation>
    <scope>NUCLEOTIDE SEQUENCE [LARGE SCALE GENOMIC DNA]</scope>
    <source>
        <strain evidence="6 7">Yellowstone</strain>
    </source>
</reference>
<dbReference type="PANTHER" id="PTHR35005:SF1">
    <property type="entry name" value="2-AMINO-5-FORMYLAMINO-6-RIBOSYLAMINOPYRIMIDIN-4(3H)-ONE 5'-MONOPHOSPHATE DEFORMYLASE"/>
    <property type="match status" value="1"/>
</dbReference>
<dbReference type="EMBL" id="SKBU01000004">
    <property type="protein sequence ID" value="TCJ20275.1"/>
    <property type="molecule type" value="Genomic_DNA"/>
</dbReference>
<keyword evidence="2" id="KW-0479">Metal-binding</keyword>
<dbReference type="SUPFAM" id="SSF102215">
    <property type="entry name" value="Creatininase"/>
    <property type="match status" value="1"/>
</dbReference>
<comment type="caution">
    <text evidence="6">The sequence shown here is derived from an EMBL/GenBank/DDBJ whole genome shotgun (WGS) entry which is preliminary data.</text>
</comment>
<dbReference type="Proteomes" id="UP000295244">
    <property type="component" value="Unassembled WGS sequence"/>
</dbReference>
<gene>
    <name evidence="6" type="ORF">E0L93_01820</name>
</gene>